<evidence type="ECO:0000313" key="3">
    <source>
        <dbReference type="Proteomes" id="UP000287651"/>
    </source>
</evidence>
<evidence type="ECO:0000256" key="1">
    <source>
        <dbReference type="SAM" id="MobiDB-lite"/>
    </source>
</evidence>
<dbReference type="Proteomes" id="UP000287651">
    <property type="component" value="Unassembled WGS sequence"/>
</dbReference>
<proteinExistence type="predicted"/>
<comment type="caution">
    <text evidence="2">The sequence shown here is derived from an EMBL/GenBank/DDBJ whole genome shotgun (WGS) entry which is preliminary data.</text>
</comment>
<dbReference type="AlphaFoldDB" id="A0A426XK73"/>
<name>A0A426XK73_ENSVE</name>
<reference evidence="2 3" key="1">
    <citation type="journal article" date="2014" name="Agronomy (Basel)">
        <title>A Draft Genome Sequence for Ensete ventricosum, the Drought-Tolerant Tree Against Hunger.</title>
        <authorList>
            <person name="Harrison J."/>
            <person name="Moore K.A."/>
            <person name="Paszkiewicz K."/>
            <person name="Jones T."/>
            <person name="Grant M."/>
            <person name="Ambacheew D."/>
            <person name="Muzemil S."/>
            <person name="Studholme D.J."/>
        </authorList>
    </citation>
    <scope>NUCLEOTIDE SEQUENCE [LARGE SCALE GENOMIC DNA]</scope>
</reference>
<organism evidence="2 3">
    <name type="scientific">Ensete ventricosum</name>
    <name type="common">Abyssinian banana</name>
    <name type="synonym">Musa ensete</name>
    <dbReference type="NCBI Taxonomy" id="4639"/>
    <lineage>
        <taxon>Eukaryota</taxon>
        <taxon>Viridiplantae</taxon>
        <taxon>Streptophyta</taxon>
        <taxon>Embryophyta</taxon>
        <taxon>Tracheophyta</taxon>
        <taxon>Spermatophyta</taxon>
        <taxon>Magnoliopsida</taxon>
        <taxon>Liliopsida</taxon>
        <taxon>Zingiberales</taxon>
        <taxon>Musaceae</taxon>
        <taxon>Ensete</taxon>
    </lineage>
</organism>
<sequence length="114" mass="12271">MVAIVAPGNRRKHPVDKTKKPITYRRLRGITFTTSAATAGSGASGAEGRRPNRDEVSEDSGWVEAAREGKAVKKGAVVMERKRPSRRNPKVHLVYRSLGGGSVVSAALLKHGRV</sequence>
<protein>
    <submittedName>
        <fullName evidence="2">Uncharacterized protein</fullName>
    </submittedName>
</protein>
<feature type="compositionally biased region" description="Low complexity" evidence="1">
    <location>
        <begin position="33"/>
        <end position="46"/>
    </location>
</feature>
<dbReference type="EMBL" id="AMZH03019837">
    <property type="protein sequence ID" value="RRT39841.1"/>
    <property type="molecule type" value="Genomic_DNA"/>
</dbReference>
<evidence type="ECO:0000313" key="2">
    <source>
        <dbReference type="EMBL" id="RRT39841.1"/>
    </source>
</evidence>
<feature type="region of interest" description="Disordered" evidence="1">
    <location>
        <begin position="33"/>
        <end position="65"/>
    </location>
</feature>
<accession>A0A426XK73</accession>
<gene>
    <name evidence="2" type="ORF">B296_00042110</name>
</gene>